<accession>A0A5S5CDP4</accession>
<proteinExistence type="predicted"/>
<dbReference type="OrthoDB" id="2657532at2"/>
<evidence type="ECO:0000313" key="1">
    <source>
        <dbReference type="EMBL" id="TYP76470.1"/>
    </source>
</evidence>
<organism evidence="1 2">
    <name type="scientific">Paenibacillus methanolicus</name>
    <dbReference type="NCBI Taxonomy" id="582686"/>
    <lineage>
        <taxon>Bacteria</taxon>
        <taxon>Bacillati</taxon>
        <taxon>Bacillota</taxon>
        <taxon>Bacilli</taxon>
        <taxon>Bacillales</taxon>
        <taxon>Paenibacillaceae</taxon>
        <taxon>Paenibacillus</taxon>
    </lineage>
</organism>
<evidence type="ECO:0000313" key="2">
    <source>
        <dbReference type="Proteomes" id="UP000323257"/>
    </source>
</evidence>
<sequence length="162" mass="17994">MTSTFNPGRSKLSQWDALSLESLRRYGWKDEELIRRVQEGDLPKDASKFQFDYAGLKNLAHEQSDIIAAALGQGYQVKYSTLRGIQSWLLLALDREAEVHAVPGREAVTVLLTAAEAERLASVLSYGWSVELQDRALRNGAQDAEECGSYVVAPIERGPVIE</sequence>
<comment type="caution">
    <text evidence="1">The sequence shown here is derived from an EMBL/GenBank/DDBJ whole genome shotgun (WGS) entry which is preliminary data.</text>
</comment>
<dbReference type="EMBL" id="VNHS01000003">
    <property type="protein sequence ID" value="TYP76470.1"/>
    <property type="molecule type" value="Genomic_DNA"/>
</dbReference>
<protein>
    <submittedName>
        <fullName evidence="1">Uncharacterized protein</fullName>
    </submittedName>
</protein>
<reference evidence="1 2" key="1">
    <citation type="submission" date="2019-07" db="EMBL/GenBank/DDBJ databases">
        <title>Genomic Encyclopedia of Type Strains, Phase III (KMG-III): the genomes of soil and plant-associated and newly described type strains.</title>
        <authorList>
            <person name="Whitman W."/>
        </authorList>
    </citation>
    <scope>NUCLEOTIDE SEQUENCE [LARGE SCALE GENOMIC DNA]</scope>
    <source>
        <strain evidence="1 2">BL24</strain>
    </source>
</reference>
<keyword evidence="2" id="KW-1185">Reference proteome</keyword>
<name>A0A5S5CDP4_9BACL</name>
<dbReference type="Proteomes" id="UP000323257">
    <property type="component" value="Unassembled WGS sequence"/>
</dbReference>
<gene>
    <name evidence="1" type="ORF">BCM02_103132</name>
</gene>
<dbReference type="AlphaFoldDB" id="A0A5S5CDP4"/>
<dbReference type="RefSeq" id="WP_148928891.1">
    <property type="nucleotide sequence ID" value="NZ_VNHS01000003.1"/>
</dbReference>